<dbReference type="InterPro" id="IPR001466">
    <property type="entry name" value="Beta-lactam-related"/>
</dbReference>
<dbReference type="InterPro" id="IPR052907">
    <property type="entry name" value="Beta-lactamase/esterase"/>
</dbReference>
<name>A0A8J6C407_DIALT</name>
<reference evidence="3" key="1">
    <citation type="submission" date="2021-05" db="EMBL/GenBank/DDBJ databases">
        <title>The genome of the haptophyte Pavlova lutheri (Diacronema luteri, Pavlovales) - a model for lipid biosynthesis in eukaryotic algae.</title>
        <authorList>
            <person name="Hulatt C.J."/>
            <person name="Posewitz M.C."/>
        </authorList>
    </citation>
    <scope>NUCLEOTIDE SEQUENCE</scope>
    <source>
        <strain evidence="3">NIVA-4/92</strain>
    </source>
</reference>
<dbReference type="Proteomes" id="UP000751190">
    <property type="component" value="Unassembled WGS sequence"/>
</dbReference>
<proteinExistence type="predicted"/>
<dbReference type="AlphaFoldDB" id="A0A8J6C407"/>
<evidence type="ECO:0000313" key="3">
    <source>
        <dbReference type="EMBL" id="KAG8456905.1"/>
    </source>
</evidence>
<dbReference type="PANTHER" id="PTHR43319:SF3">
    <property type="entry name" value="BETA-LACTAMASE-RELATED DOMAIN-CONTAINING PROTEIN"/>
    <property type="match status" value="1"/>
</dbReference>
<dbReference type="Pfam" id="PF00144">
    <property type="entry name" value="Beta-lactamase"/>
    <property type="match status" value="2"/>
</dbReference>
<dbReference type="InterPro" id="IPR012338">
    <property type="entry name" value="Beta-lactam/transpept-like"/>
</dbReference>
<feature type="domain" description="Beta-lactamase-related" evidence="2">
    <location>
        <begin position="267"/>
        <end position="540"/>
    </location>
</feature>
<comment type="caution">
    <text evidence="3">The sequence shown here is derived from an EMBL/GenBank/DDBJ whole genome shotgun (WGS) entry which is preliminary data.</text>
</comment>
<protein>
    <recommendedName>
        <fullName evidence="2">Beta-lactamase-related domain-containing protein</fullName>
    </recommendedName>
</protein>
<dbReference type="OrthoDB" id="5946976at2759"/>
<evidence type="ECO:0000259" key="2">
    <source>
        <dbReference type="Pfam" id="PF00144"/>
    </source>
</evidence>
<feature type="domain" description="Beta-lactamase-related" evidence="2">
    <location>
        <begin position="44"/>
        <end position="173"/>
    </location>
</feature>
<organism evidence="3 4">
    <name type="scientific">Diacronema lutheri</name>
    <name type="common">Unicellular marine alga</name>
    <name type="synonym">Monochrysis lutheri</name>
    <dbReference type="NCBI Taxonomy" id="2081491"/>
    <lineage>
        <taxon>Eukaryota</taxon>
        <taxon>Haptista</taxon>
        <taxon>Haptophyta</taxon>
        <taxon>Pavlovophyceae</taxon>
        <taxon>Pavlovales</taxon>
        <taxon>Pavlovaceae</taxon>
        <taxon>Diacronema</taxon>
    </lineage>
</organism>
<dbReference type="Gene3D" id="3.40.710.10">
    <property type="entry name" value="DD-peptidase/beta-lactamase superfamily"/>
    <property type="match status" value="3"/>
</dbReference>
<sequence length="572" mass="59668">MAAMRRAIRPAAQFGPFGVGGTSEGFVAPGWEMVREAFEHNFALGRELSAQLCVLRHGRTVVDLWGSCAPQPDGVGDAPGGAYGPDSVQCVFSSGKNIEAIAVAMLVDRGLLAYADPIARHWPEFGAHGKADVTVAQLMRHDGGVPYLAAPGAPAGDASRDSRIRRADVANPPSLERLFEKAARVHPPDLGSLPAPMREFPFRALARAQPDARVATSAGLAACNLRHVPPSAASPSAERAPPPPPAHAPAASSATVTSPVTVASPVTRLYHMITRGFVVGGLLRRVDPQRRSFGQFLLEEVSRPLGIPLYCGLSVDQIARPPHLGAHPRGHDDARMPAAIAAAAETAAATAERAPGPMHVASIRQRSVAYALGVDIAPALLGLGDPTLAAIAAHCSCAHARALLPRYAPDWLRPVMPTLDFFNSAEGRALQIPSANMHASARALAYVGAAAVGDGAIGGVRLMRPETAEAMRDAMELRIDATGGVEYAMSQGGLADLGTLRGPTARGDAPVVLDGFVGWYGMGGSLFAMHASSGVSLAYVPLGMGIELHPDQRSIALARAVRQALGLRPCES</sequence>
<dbReference type="PANTHER" id="PTHR43319">
    <property type="entry name" value="BETA-LACTAMASE-RELATED"/>
    <property type="match status" value="1"/>
</dbReference>
<evidence type="ECO:0000256" key="1">
    <source>
        <dbReference type="SAM" id="MobiDB-lite"/>
    </source>
</evidence>
<evidence type="ECO:0000313" key="4">
    <source>
        <dbReference type="Proteomes" id="UP000751190"/>
    </source>
</evidence>
<dbReference type="SUPFAM" id="SSF56601">
    <property type="entry name" value="beta-lactamase/transpeptidase-like"/>
    <property type="match status" value="2"/>
</dbReference>
<feature type="compositionally biased region" description="Low complexity" evidence="1">
    <location>
        <begin position="248"/>
        <end position="258"/>
    </location>
</feature>
<keyword evidence="4" id="KW-1185">Reference proteome</keyword>
<gene>
    <name evidence="3" type="ORF">KFE25_004416</name>
</gene>
<accession>A0A8J6C407</accession>
<feature type="region of interest" description="Disordered" evidence="1">
    <location>
        <begin position="229"/>
        <end position="258"/>
    </location>
</feature>
<feature type="compositionally biased region" description="Low complexity" evidence="1">
    <location>
        <begin position="229"/>
        <end position="239"/>
    </location>
</feature>
<dbReference type="EMBL" id="JAGTXO010000101">
    <property type="protein sequence ID" value="KAG8456905.1"/>
    <property type="molecule type" value="Genomic_DNA"/>
</dbReference>